<comment type="cofactor">
    <cofactor evidence="7">
        <name>Zn(2+)</name>
        <dbReference type="ChEBI" id="CHEBI:29105"/>
    </cofactor>
    <text evidence="7">Binds 1 zinc ion per subunit.</text>
</comment>
<accession>A0A1Z4VR86</accession>
<feature type="binding site" evidence="7">
    <location>
        <position position="197"/>
    </location>
    <ligand>
        <name>L-glutamate</name>
        <dbReference type="ChEBI" id="CHEBI:29985"/>
    </ligand>
</feature>
<dbReference type="PRINTS" id="PR00987">
    <property type="entry name" value="TRNASYNTHGLU"/>
</dbReference>
<feature type="binding site" evidence="7">
    <location>
        <position position="238"/>
    </location>
    <ligand>
        <name>ATP</name>
        <dbReference type="ChEBI" id="CHEBI:30616"/>
    </ligand>
</feature>
<dbReference type="GO" id="GO:0006400">
    <property type="term" value="P:tRNA modification"/>
    <property type="evidence" value="ECO:0007669"/>
    <property type="project" value="InterPro"/>
</dbReference>
<evidence type="ECO:0000313" key="11">
    <source>
        <dbReference type="Proteomes" id="UP000218765"/>
    </source>
</evidence>
<feature type="binding site" evidence="7">
    <location>
        <position position="125"/>
    </location>
    <ligand>
        <name>Zn(2+)</name>
        <dbReference type="ChEBI" id="CHEBI:29105"/>
    </ligand>
</feature>
<dbReference type="GO" id="GO:0008270">
    <property type="term" value="F:zinc ion binding"/>
    <property type="evidence" value="ECO:0007669"/>
    <property type="project" value="UniProtKB-UniRule"/>
</dbReference>
<feature type="binding site" evidence="7">
    <location>
        <position position="179"/>
    </location>
    <ligand>
        <name>L-glutamate</name>
        <dbReference type="ChEBI" id="CHEBI:29985"/>
    </ligand>
</feature>
<reference evidence="10 11" key="1">
    <citation type="submission" date="2017-05" db="EMBL/GenBank/DDBJ databases">
        <title>Thiocyanate degradation by Thiohalobacter thiocyanaticus FOKN1.</title>
        <authorList>
            <person name="Oshiki M."/>
            <person name="Fukushima T."/>
            <person name="Kawano S."/>
            <person name="Nakagawa J."/>
        </authorList>
    </citation>
    <scope>NUCLEOTIDE SEQUENCE [LARGE SCALE GENOMIC DNA]</scope>
    <source>
        <strain evidence="10 11">FOKN1</strain>
    </source>
</reference>
<feature type="binding site" evidence="7">
    <location>
        <begin position="9"/>
        <end position="13"/>
    </location>
    <ligand>
        <name>L-glutamate</name>
        <dbReference type="ChEBI" id="CHEBI:29985"/>
    </ligand>
</feature>
<dbReference type="InterPro" id="IPR014729">
    <property type="entry name" value="Rossmann-like_a/b/a_fold"/>
</dbReference>
<feature type="binding site" evidence="7">
    <location>
        <position position="101"/>
    </location>
    <ligand>
        <name>Zn(2+)</name>
        <dbReference type="ChEBI" id="CHEBI:29105"/>
    </ligand>
</feature>
<dbReference type="PANTHER" id="PTHR43311">
    <property type="entry name" value="GLUTAMATE--TRNA LIGASE"/>
    <property type="match status" value="1"/>
</dbReference>
<dbReference type="InterPro" id="IPR022380">
    <property type="entry name" value="Glu-Q_tRNA(Asp)_Synthase"/>
</dbReference>
<dbReference type="InterPro" id="IPR049940">
    <property type="entry name" value="GluQ/Sye"/>
</dbReference>
<evidence type="ECO:0000256" key="8">
    <source>
        <dbReference type="RuleBase" id="RU363037"/>
    </source>
</evidence>
<evidence type="ECO:0000256" key="7">
    <source>
        <dbReference type="HAMAP-Rule" id="MF_01428"/>
    </source>
</evidence>
<dbReference type="GO" id="GO:0004818">
    <property type="term" value="F:glutamate-tRNA ligase activity"/>
    <property type="evidence" value="ECO:0007669"/>
    <property type="project" value="TreeGrafter"/>
</dbReference>
<comment type="function">
    <text evidence="7">Catalyzes the tRNA-independent activation of glutamate in presence of ATP and the subsequent transfer of glutamate onto a tRNA(Asp). Glutamate is transferred on the 2-amino-5-(4,5-dihydroxy-2-cyclopenten-1-yl) moiety of the queuosine in the wobble position of the QUC anticodon.</text>
</comment>
<proteinExistence type="inferred from homology"/>
<feature type="binding site" evidence="7">
    <location>
        <position position="121"/>
    </location>
    <ligand>
        <name>Zn(2+)</name>
        <dbReference type="ChEBI" id="CHEBI:29105"/>
    </ligand>
</feature>
<dbReference type="FunFam" id="3.40.50.620:FF:000093">
    <property type="entry name" value="Glutamyl-Q tRNA(Asp) synthetase"/>
    <property type="match status" value="1"/>
</dbReference>
<evidence type="ECO:0000259" key="9">
    <source>
        <dbReference type="Pfam" id="PF00749"/>
    </source>
</evidence>
<dbReference type="OrthoDB" id="9807503at2"/>
<dbReference type="RefSeq" id="WP_096366268.1">
    <property type="nucleotide sequence ID" value="NZ_AP018052.1"/>
</dbReference>
<evidence type="ECO:0000256" key="2">
    <source>
        <dbReference type="ARBA" id="ARBA00022723"/>
    </source>
</evidence>
<keyword evidence="4 7" id="KW-0862">Zinc</keyword>
<dbReference type="Gene3D" id="3.40.50.620">
    <property type="entry name" value="HUPs"/>
    <property type="match status" value="1"/>
</dbReference>
<name>A0A1Z4VR86_9GAMM</name>
<dbReference type="AlphaFoldDB" id="A0A1Z4VR86"/>
<evidence type="ECO:0000256" key="1">
    <source>
        <dbReference type="ARBA" id="ARBA00022598"/>
    </source>
</evidence>
<keyword evidence="11" id="KW-1185">Reference proteome</keyword>
<dbReference type="SUPFAM" id="SSF52374">
    <property type="entry name" value="Nucleotidylyl transferase"/>
    <property type="match status" value="1"/>
</dbReference>
<dbReference type="EC" id="6.1.1.-" evidence="7"/>
<dbReference type="KEGG" id="ttc:FOKN1_1760"/>
<evidence type="ECO:0000256" key="5">
    <source>
        <dbReference type="ARBA" id="ARBA00022840"/>
    </source>
</evidence>
<keyword evidence="6 7" id="KW-0030">Aminoacyl-tRNA synthetase</keyword>
<keyword evidence="2 7" id="KW-0479">Metal-binding</keyword>
<keyword evidence="3 7" id="KW-0547">Nucleotide-binding</keyword>
<keyword evidence="5 7" id="KW-0067">ATP-binding</keyword>
<protein>
    <recommendedName>
        <fullName evidence="7">Glutamyl-Q tRNA(Asp) synthetase</fullName>
        <shortName evidence="7">Glu-Q-RSs</shortName>
        <ecNumber evidence="7">6.1.1.-</ecNumber>
    </recommendedName>
</protein>
<organism evidence="10 11">
    <name type="scientific">Thiohalobacter thiocyanaticus</name>
    <dbReference type="NCBI Taxonomy" id="585455"/>
    <lineage>
        <taxon>Bacteria</taxon>
        <taxon>Pseudomonadati</taxon>
        <taxon>Pseudomonadota</taxon>
        <taxon>Gammaproteobacteria</taxon>
        <taxon>Thiohalobacterales</taxon>
        <taxon>Thiohalobacteraceae</taxon>
        <taxon>Thiohalobacter</taxon>
    </lineage>
</organism>
<dbReference type="Proteomes" id="UP000218765">
    <property type="component" value="Chromosome"/>
</dbReference>
<sequence length="302" mass="33623">MNHIPYRGRFAPSPTGPLHIGSLIAAMASYLDARSRSGHWLVRMEDLDPPREMPGAADSILHTLDRFGFEWDGPVWYQSRRSEVYQAELERLLAGGQAFHCGCSRQDILQDARFGAEGPIYPGTCREGLPSGKRPRAVRLRVADAEIGLQDRLQGRICQNLGRELGDFVIRRADGLFAYQLAVVIDDADQGITDVVRGSDLLGSTPRQCWLQTQLGLPRPNYMHVPVAVNAAGDKLSKQTHAPGLEDADPVEMLWRAAAFLELSPPERLRAASLSSFWDWALNHWQVDRLRGILTKPAPDQI</sequence>
<evidence type="ECO:0000313" key="10">
    <source>
        <dbReference type="EMBL" id="BAZ94146.1"/>
    </source>
</evidence>
<dbReference type="Pfam" id="PF00749">
    <property type="entry name" value="tRNA-synt_1c"/>
    <property type="match status" value="1"/>
</dbReference>
<dbReference type="EMBL" id="AP018052">
    <property type="protein sequence ID" value="BAZ94146.1"/>
    <property type="molecule type" value="Genomic_DNA"/>
</dbReference>
<feature type="binding site" evidence="7">
    <location>
        <position position="45"/>
    </location>
    <ligand>
        <name>L-glutamate</name>
        <dbReference type="ChEBI" id="CHEBI:29985"/>
    </ligand>
</feature>
<feature type="short sequence motif" description="'KMSKS' region" evidence="7">
    <location>
        <begin position="235"/>
        <end position="239"/>
    </location>
</feature>
<dbReference type="GO" id="GO:0005829">
    <property type="term" value="C:cytosol"/>
    <property type="evidence" value="ECO:0007669"/>
    <property type="project" value="TreeGrafter"/>
</dbReference>
<dbReference type="NCBIfam" id="NF004313">
    <property type="entry name" value="PRK05710.1-2"/>
    <property type="match status" value="1"/>
</dbReference>
<feature type="short sequence motif" description="'HIGH' region" evidence="7">
    <location>
        <begin position="12"/>
        <end position="22"/>
    </location>
</feature>
<feature type="domain" description="Glutamyl/glutaminyl-tRNA synthetase class Ib catalytic" evidence="9">
    <location>
        <begin position="7"/>
        <end position="240"/>
    </location>
</feature>
<evidence type="ECO:0000256" key="6">
    <source>
        <dbReference type="ARBA" id="ARBA00023146"/>
    </source>
</evidence>
<dbReference type="NCBIfam" id="NF004314">
    <property type="entry name" value="PRK05710.1-3"/>
    <property type="match status" value="1"/>
</dbReference>
<gene>
    <name evidence="7" type="primary">gluQ</name>
    <name evidence="10" type="ORF">FOKN1_1760</name>
</gene>
<comment type="similarity">
    <text evidence="7">Belongs to the class-I aminoacyl-tRNA synthetase family. GluQ subfamily.</text>
</comment>
<dbReference type="GO" id="GO:0005524">
    <property type="term" value="F:ATP binding"/>
    <property type="evidence" value="ECO:0007669"/>
    <property type="project" value="UniProtKB-KW"/>
</dbReference>
<dbReference type="HAMAP" id="MF_01428">
    <property type="entry name" value="Glu_Q_tRNA_synth"/>
    <property type="match status" value="1"/>
</dbReference>
<dbReference type="GO" id="GO:0006424">
    <property type="term" value="P:glutamyl-tRNA aminoacylation"/>
    <property type="evidence" value="ECO:0007669"/>
    <property type="project" value="InterPro"/>
</dbReference>
<dbReference type="InterPro" id="IPR020058">
    <property type="entry name" value="Glu/Gln-tRNA-synth_Ib_cat-dom"/>
</dbReference>
<evidence type="ECO:0000256" key="3">
    <source>
        <dbReference type="ARBA" id="ARBA00022741"/>
    </source>
</evidence>
<evidence type="ECO:0000256" key="4">
    <source>
        <dbReference type="ARBA" id="ARBA00022833"/>
    </source>
</evidence>
<dbReference type="PANTHER" id="PTHR43311:SF1">
    <property type="entry name" value="GLUTAMYL-Q TRNA(ASP) SYNTHETASE"/>
    <property type="match status" value="1"/>
</dbReference>
<dbReference type="InterPro" id="IPR000924">
    <property type="entry name" value="Glu/Gln-tRNA-synth"/>
</dbReference>
<keyword evidence="8" id="KW-0648">Protein biosynthesis</keyword>
<keyword evidence="1 7" id="KW-0436">Ligase</keyword>
<dbReference type="NCBIfam" id="TIGR03838">
    <property type="entry name" value="queuosine_YadB"/>
    <property type="match status" value="1"/>
</dbReference>
<feature type="binding site" evidence="7">
    <location>
        <position position="103"/>
    </location>
    <ligand>
        <name>Zn(2+)</name>
        <dbReference type="ChEBI" id="CHEBI:29105"/>
    </ligand>
</feature>